<dbReference type="EMBL" id="CH476732">
    <property type="protein sequence ID" value="EIE77035.1"/>
    <property type="molecule type" value="Genomic_DNA"/>
</dbReference>
<protein>
    <submittedName>
        <fullName evidence="1">Uncharacterized protein</fullName>
    </submittedName>
</protein>
<sequence>MYSYKFKKSGVRTQIICDMNEIVLFVSNKYDCIAFDGGYNYYVEEFLEKCENMKKERYKVYR</sequence>
<dbReference type="GeneID" id="93608711"/>
<accession>I1BLF5</accession>
<dbReference type="Proteomes" id="UP000009138">
    <property type="component" value="Unassembled WGS sequence"/>
</dbReference>
<name>I1BLF5_RHIO9</name>
<organism evidence="1 2">
    <name type="scientific">Rhizopus delemar (strain RA 99-880 / ATCC MYA-4621 / FGSC 9543 / NRRL 43880)</name>
    <name type="common">Mucormycosis agent</name>
    <name type="synonym">Rhizopus arrhizus var. delemar</name>
    <dbReference type="NCBI Taxonomy" id="246409"/>
    <lineage>
        <taxon>Eukaryota</taxon>
        <taxon>Fungi</taxon>
        <taxon>Fungi incertae sedis</taxon>
        <taxon>Mucoromycota</taxon>
        <taxon>Mucoromycotina</taxon>
        <taxon>Mucoromycetes</taxon>
        <taxon>Mucorales</taxon>
        <taxon>Mucorineae</taxon>
        <taxon>Rhizopodaceae</taxon>
        <taxon>Rhizopus</taxon>
    </lineage>
</organism>
<reference evidence="1 2" key="1">
    <citation type="journal article" date="2009" name="PLoS Genet.">
        <title>Genomic analysis of the basal lineage fungus Rhizopus oryzae reveals a whole-genome duplication.</title>
        <authorList>
            <person name="Ma L.-J."/>
            <person name="Ibrahim A.S."/>
            <person name="Skory C."/>
            <person name="Grabherr M.G."/>
            <person name="Burger G."/>
            <person name="Butler M."/>
            <person name="Elias M."/>
            <person name="Idnurm A."/>
            <person name="Lang B.F."/>
            <person name="Sone T."/>
            <person name="Abe A."/>
            <person name="Calvo S.E."/>
            <person name="Corrochano L.M."/>
            <person name="Engels R."/>
            <person name="Fu J."/>
            <person name="Hansberg W."/>
            <person name="Kim J.-M."/>
            <person name="Kodira C.D."/>
            <person name="Koehrsen M.J."/>
            <person name="Liu B."/>
            <person name="Miranda-Saavedra D."/>
            <person name="O'Leary S."/>
            <person name="Ortiz-Castellanos L."/>
            <person name="Poulter R."/>
            <person name="Rodriguez-Romero J."/>
            <person name="Ruiz-Herrera J."/>
            <person name="Shen Y.-Q."/>
            <person name="Zeng Q."/>
            <person name="Galagan J."/>
            <person name="Birren B.W."/>
            <person name="Cuomo C.A."/>
            <person name="Wickes B.L."/>
        </authorList>
    </citation>
    <scope>NUCLEOTIDE SEQUENCE [LARGE SCALE GENOMIC DNA]</scope>
    <source>
        <strain evidence="2">RA 99-880 / ATCC MYA-4621 / FGSC 9543 / NRRL 43880</strain>
    </source>
</reference>
<evidence type="ECO:0000313" key="1">
    <source>
        <dbReference type="EMBL" id="EIE77035.1"/>
    </source>
</evidence>
<keyword evidence="2" id="KW-1185">Reference proteome</keyword>
<gene>
    <name evidence="1" type="ORF">RO3G_01739</name>
</gene>
<dbReference type="AlphaFoldDB" id="I1BLF5"/>
<dbReference type="RefSeq" id="XP_067512431.1">
    <property type="nucleotide sequence ID" value="XM_067656330.1"/>
</dbReference>
<dbReference type="OrthoDB" id="2249388at2759"/>
<evidence type="ECO:0000313" key="2">
    <source>
        <dbReference type="Proteomes" id="UP000009138"/>
    </source>
</evidence>
<dbReference type="VEuPathDB" id="FungiDB:RO3G_01739"/>
<dbReference type="InParanoid" id="I1BLF5"/>
<proteinExistence type="predicted"/>